<sequence>MVRRLLFTYLSFALLILLGLEVPFGYLYARSEEQREFARLEHDAEVLAVFLDAALRERQLGQVHLLARETAKRLKGQVDVVDARGEILSSTHPGQHRPGELAAAEDIRTALTGQGRVSTRTAESGGERFMSVAVPVRPGEPGQGAIRVTVPMATVTDRIYQVWWILTAAGLVVLAAAAAVAVALARWISRPVRELETTARQLADGAPPPPTPVTGPPELRRLAATVYATAARLQALTQAQRSFAGNASHQLRTPLAAIRLRLENLENDIDTSGRKHLHAAVRETDRLARMVQTLLDMARSGHPSSRREAINLRDAVTERVSLWQPLAVQRGVRIQHTNIADVSVSVVPGALDQILDNLLSNSIRHAPTDSPITISTRPTASPEDAAVELHIADSGPGLPPDQRDQAFSPFWRAPGAPKGGTGLGLSLVKQLAEASDGEVRLEPVEPTGIDATVTLPTGPVQSPV</sequence>
<name>A0ABN3MYM3_9ACTN</name>
<evidence type="ECO:0000259" key="14">
    <source>
        <dbReference type="PROSITE" id="PS50109"/>
    </source>
</evidence>
<dbReference type="PANTHER" id="PTHR45436">
    <property type="entry name" value="SENSOR HISTIDINE KINASE YKOH"/>
    <property type="match status" value="1"/>
</dbReference>
<dbReference type="SMART" id="SM00304">
    <property type="entry name" value="HAMP"/>
    <property type="match status" value="1"/>
</dbReference>
<reference evidence="16 17" key="1">
    <citation type="journal article" date="2019" name="Int. J. Syst. Evol. Microbiol.">
        <title>The Global Catalogue of Microorganisms (GCM) 10K type strain sequencing project: providing services to taxonomists for standard genome sequencing and annotation.</title>
        <authorList>
            <consortium name="The Broad Institute Genomics Platform"/>
            <consortium name="The Broad Institute Genome Sequencing Center for Infectious Disease"/>
            <person name="Wu L."/>
            <person name="Ma J."/>
        </authorList>
    </citation>
    <scope>NUCLEOTIDE SEQUENCE [LARGE SCALE GENOMIC DNA]</scope>
    <source>
        <strain evidence="16 17">JCM 3367</strain>
    </source>
</reference>
<dbReference type="Gene3D" id="1.10.287.130">
    <property type="match status" value="1"/>
</dbReference>
<keyword evidence="10" id="KW-0902">Two-component regulatory system</keyword>
<proteinExistence type="predicted"/>
<evidence type="ECO:0000256" key="11">
    <source>
        <dbReference type="ARBA" id="ARBA00023136"/>
    </source>
</evidence>
<feature type="region of interest" description="Disordered" evidence="12">
    <location>
        <begin position="438"/>
        <end position="464"/>
    </location>
</feature>
<feature type="domain" description="HAMP" evidence="15">
    <location>
        <begin position="186"/>
        <end position="238"/>
    </location>
</feature>
<dbReference type="EMBL" id="BAAARY010000001">
    <property type="protein sequence ID" value="GAA2511296.1"/>
    <property type="molecule type" value="Genomic_DNA"/>
</dbReference>
<feature type="region of interest" description="Disordered" evidence="12">
    <location>
        <begin position="392"/>
        <end position="415"/>
    </location>
</feature>
<dbReference type="Pfam" id="PF00672">
    <property type="entry name" value="HAMP"/>
    <property type="match status" value="1"/>
</dbReference>
<dbReference type="InterPro" id="IPR003660">
    <property type="entry name" value="HAMP_dom"/>
</dbReference>
<dbReference type="SUPFAM" id="SSF55874">
    <property type="entry name" value="ATPase domain of HSP90 chaperone/DNA topoisomerase II/histidine kinase"/>
    <property type="match status" value="1"/>
</dbReference>
<dbReference type="InterPro" id="IPR003594">
    <property type="entry name" value="HATPase_dom"/>
</dbReference>
<evidence type="ECO:0000256" key="5">
    <source>
        <dbReference type="ARBA" id="ARBA00022553"/>
    </source>
</evidence>
<evidence type="ECO:0000256" key="6">
    <source>
        <dbReference type="ARBA" id="ARBA00022679"/>
    </source>
</evidence>
<dbReference type="InterPro" id="IPR036890">
    <property type="entry name" value="HATPase_C_sf"/>
</dbReference>
<dbReference type="PROSITE" id="PS50885">
    <property type="entry name" value="HAMP"/>
    <property type="match status" value="1"/>
</dbReference>
<keyword evidence="9 13" id="KW-1133">Transmembrane helix</keyword>
<dbReference type="Gene3D" id="3.30.565.10">
    <property type="entry name" value="Histidine kinase-like ATPase, C-terminal domain"/>
    <property type="match status" value="1"/>
</dbReference>
<feature type="domain" description="Histidine kinase" evidence="14">
    <location>
        <begin position="246"/>
        <end position="459"/>
    </location>
</feature>
<evidence type="ECO:0000256" key="1">
    <source>
        <dbReference type="ARBA" id="ARBA00000085"/>
    </source>
</evidence>
<accession>A0ABN3MYM3</accession>
<dbReference type="Pfam" id="PF00512">
    <property type="entry name" value="HisKA"/>
    <property type="match status" value="1"/>
</dbReference>
<dbReference type="InterPro" id="IPR005467">
    <property type="entry name" value="His_kinase_dom"/>
</dbReference>
<dbReference type="PROSITE" id="PS50109">
    <property type="entry name" value="HIS_KIN"/>
    <property type="match status" value="1"/>
</dbReference>
<keyword evidence="5" id="KW-0597">Phosphoprotein</keyword>
<keyword evidence="6" id="KW-0808">Transferase</keyword>
<dbReference type="PANTHER" id="PTHR45436:SF5">
    <property type="entry name" value="SENSOR HISTIDINE KINASE TRCS"/>
    <property type="match status" value="1"/>
</dbReference>
<evidence type="ECO:0000259" key="15">
    <source>
        <dbReference type="PROSITE" id="PS50885"/>
    </source>
</evidence>
<evidence type="ECO:0000256" key="4">
    <source>
        <dbReference type="ARBA" id="ARBA00022475"/>
    </source>
</evidence>
<gene>
    <name evidence="16" type="ORF">GCM10010201_02730</name>
</gene>
<organism evidence="16 17">
    <name type="scientific">Pilimelia columellifera subsp. columellifera</name>
    <dbReference type="NCBI Taxonomy" id="706583"/>
    <lineage>
        <taxon>Bacteria</taxon>
        <taxon>Bacillati</taxon>
        <taxon>Actinomycetota</taxon>
        <taxon>Actinomycetes</taxon>
        <taxon>Micromonosporales</taxon>
        <taxon>Micromonosporaceae</taxon>
        <taxon>Pilimelia</taxon>
    </lineage>
</organism>
<dbReference type="SUPFAM" id="SSF47384">
    <property type="entry name" value="Homodimeric domain of signal transducing histidine kinase"/>
    <property type="match status" value="1"/>
</dbReference>
<dbReference type="Pfam" id="PF02518">
    <property type="entry name" value="HATPase_c"/>
    <property type="match status" value="1"/>
</dbReference>
<dbReference type="GO" id="GO:0016301">
    <property type="term" value="F:kinase activity"/>
    <property type="evidence" value="ECO:0007669"/>
    <property type="project" value="UniProtKB-KW"/>
</dbReference>
<evidence type="ECO:0000256" key="12">
    <source>
        <dbReference type="SAM" id="MobiDB-lite"/>
    </source>
</evidence>
<protein>
    <recommendedName>
        <fullName evidence="3">histidine kinase</fullName>
        <ecNumber evidence="3">2.7.13.3</ecNumber>
    </recommendedName>
</protein>
<comment type="caution">
    <text evidence="16">The sequence shown here is derived from an EMBL/GenBank/DDBJ whole genome shotgun (WGS) entry which is preliminary data.</text>
</comment>
<evidence type="ECO:0000256" key="10">
    <source>
        <dbReference type="ARBA" id="ARBA00023012"/>
    </source>
</evidence>
<dbReference type="InterPro" id="IPR036097">
    <property type="entry name" value="HisK_dim/P_sf"/>
</dbReference>
<dbReference type="InterPro" id="IPR003661">
    <property type="entry name" value="HisK_dim/P_dom"/>
</dbReference>
<evidence type="ECO:0000256" key="7">
    <source>
        <dbReference type="ARBA" id="ARBA00022692"/>
    </source>
</evidence>
<keyword evidence="4" id="KW-1003">Cell membrane</keyword>
<comment type="catalytic activity">
    <reaction evidence="1">
        <text>ATP + protein L-histidine = ADP + protein N-phospho-L-histidine.</text>
        <dbReference type="EC" id="2.7.13.3"/>
    </reaction>
</comment>
<dbReference type="InterPro" id="IPR004358">
    <property type="entry name" value="Sig_transdc_His_kin-like_C"/>
</dbReference>
<dbReference type="SUPFAM" id="SSF103190">
    <property type="entry name" value="Sensory domain-like"/>
    <property type="match status" value="1"/>
</dbReference>
<evidence type="ECO:0000256" key="13">
    <source>
        <dbReference type="SAM" id="Phobius"/>
    </source>
</evidence>
<dbReference type="PRINTS" id="PR00344">
    <property type="entry name" value="BCTRLSENSOR"/>
</dbReference>
<feature type="transmembrane region" description="Helical" evidence="13">
    <location>
        <begin position="6"/>
        <end position="29"/>
    </location>
</feature>
<comment type="subcellular location">
    <subcellularLocation>
        <location evidence="2">Cell membrane</location>
        <topology evidence="2">Multi-pass membrane protein</topology>
    </subcellularLocation>
</comment>
<dbReference type="InterPro" id="IPR029151">
    <property type="entry name" value="Sensor-like_sf"/>
</dbReference>
<keyword evidence="17" id="KW-1185">Reference proteome</keyword>
<dbReference type="SMART" id="SM00387">
    <property type="entry name" value="HATPase_c"/>
    <property type="match status" value="1"/>
</dbReference>
<dbReference type="EC" id="2.7.13.3" evidence="3"/>
<feature type="transmembrane region" description="Helical" evidence="13">
    <location>
        <begin position="162"/>
        <end position="188"/>
    </location>
</feature>
<dbReference type="SMART" id="SM00388">
    <property type="entry name" value="HisKA"/>
    <property type="match status" value="1"/>
</dbReference>
<evidence type="ECO:0000256" key="9">
    <source>
        <dbReference type="ARBA" id="ARBA00022989"/>
    </source>
</evidence>
<evidence type="ECO:0000256" key="8">
    <source>
        <dbReference type="ARBA" id="ARBA00022777"/>
    </source>
</evidence>
<evidence type="ECO:0000313" key="16">
    <source>
        <dbReference type="EMBL" id="GAA2511296.1"/>
    </source>
</evidence>
<evidence type="ECO:0000256" key="3">
    <source>
        <dbReference type="ARBA" id="ARBA00012438"/>
    </source>
</evidence>
<dbReference type="InterPro" id="IPR050428">
    <property type="entry name" value="TCS_sensor_his_kinase"/>
</dbReference>
<keyword evidence="7 13" id="KW-0812">Transmembrane</keyword>
<keyword evidence="8 16" id="KW-0418">Kinase</keyword>
<evidence type="ECO:0000313" key="17">
    <source>
        <dbReference type="Proteomes" id="UP001499978"/>
    </source>
</evidence>
<evidence type="ECO:0000256" key="2">
    <source>
        <dbReference type="ARBA" id="ARBA00004651"/>
    </source>
</evidence>
<dbReference type="Proteomes" id="UP001499978">
    <property type="component" value="Unassembled WGS sequence"/>
</dbReference>
<dbReference type="CDD" id="cd00082">
    <property type="entry name" value="HisKA"/>
    <property type="match status" value="1"/>
</dbReference>
<dbReference type="RefSeq" id="WP_344166941.1">
    <property type="nucleotide sequence ID" value="NZ_BAAARY010000001.1"/>
</dbReference>
<dbReference type="Gene3D" id="6.10.340.10">
    <property type="match status" value="1"/>
</dbReference>
<keyword evidence="11 13" id="KW-0472">Membrane</keyword>